<dbReference type="AlphaFoldDB" id="A0AAV1SR56"/>
<evidence type="ECO:0000313" key="2">
    <source>
        <dbReference type="Proteomes" id="UP001314170"/>
    </source>
</evidence>
<keyword evidence="2" id="KW-1185">Reference proteome</keyword>
<proteinExistence type="predicted"/>
<dbReference type="EMBL" id="CAWUPB010001197">
    <property type="protein sequence ID" value="CAK7356171.1"/>
    <property type="molecule type" value="Genomic_DNA"/>
</dbReference>
<protein>
    <submittedName>
        <fullName evidence="1">Uncharacterized protein</fullName>
    </submittedName>
</protein>
<dbReference type="Proteomes" id="UP001314170">
    <property type="component" value="Unassembled WGS sequence"/>
</dbReference>
<accession>A0AAV1SR56</accession>
<reference evidence="1 2" key="1">
    <citation type="submission" date="2024-01" db="EMBL/GenBank/DDBJ databases">
        <authorList>
            <person name="Waweru B."/>
        </authorList>
    </citation>
    <scope>NUCLEOTIDE SEQUENCE [LARGE SCALE GENOMIC DNA]</scope>
</reference>
<gene>
    <name evidence="1" type="ORF">DCAF_LOCUS26441</name>
</gene>
<evidence type="ECO:0000313" key="1">
    <source>
        <dbReference type="EMBL" id="CAK7356171.1"/>
    </source>
</evidence>
<comment type="caution">
    <text evidence="1">The sequence shown here is derived from an EMBL/GenBank/DDBJ whole genome shotgun (WGS) entry which is preliminary data.</text>
</comment>
<organism evidence="1 2">
    <name type="scientific">Dovyalis caffra</name>
    <dbReference type="NCBI Taxonomy" id="77055"/>
    <lineage>
        <taxon>Eukaryota</taxon>
        <taxon>Viridiplantae</taxon>
        <taxon>Streptophyta</taxon>
        <taxon>Embryophyta</taxon>
        <taxon>Tracheophyta</taxon>
        <taxon>Spermatophyta</taxon>
        <taxon>Magnoliopsida</taxon>
        <taxon>eudicotyledons</taxon>
        <taxon>Gunneridae</taxon>
        <taxon>Pentapetalae</taxon>
        <taxon>rosids</taxon>
        <taxon>fabids</taxon>
        <taxon>Malpighiales</taxon>
        <taxon>Salicaceae</taxon>
        <taxon>Flacourtieae</taxon>
        <taxon>Dovyalis</taxon>
    </lineage>
</organism>
<name>A0AAV1SR56_9ROSI</name>
<sequence length="117" mass="13321">MDLGPSLAMILLHNFEIVASKPLKRGKFMKLVVYMDLVTLVKASIKVEDRDQQACYECSPHIRCTYSRIGHNSFFCPTKKTNCQQANYGETFKNDAKKIATMEPISSDWMVSESFGF</sequence>